<evidence type="ECO:0000313" key="3">
    <source>
        <dbReference type="Proteomes" id="UP001596071"/>
    </source>
</evidence>
<name>A0ABW0U2L6_9BACL</name>
<feature type="transmembrane region" description="Helical" evidence="1">
    <location>
        <begin position="69"/>
        <end position="88"/>
    </location>
</feature>
<keyword evidence="1" id="KW-0472">Membrane</keyword>
<reference evidence="3" key="1">
    <citation type="journal article" date="2019" name="Int. J. Syst. Evol. Microbiol.">
        <title>The Global Catalogue of Microorganisms (GCM) 10K type strain sequencing project: providing services to taxonomists for standard genome sequencing and annotation.</title>
        <authorList>
            <consortium name="The Broad Institute Genomics Platform"/>
            <consortium name="The Broad Institute Genome Sequencing Center for Infectious Disease"/>
            <person name="Wu L."/>
            <person name="Ma J."/>
        </authorList>
    </citation>
    <scope>NUCLEOTIDE SEQUENCE [LARGE SCALE GENOMIC DNA]</scope>
    <source>
        <strain evidence="3">KACC 11299</strain>
    </source>
</reference>
<dbReference type="Proteomes" id="UP001596071">
    <property type="component" value="Unassembled WGS sequence"/>
</dbReference>
<proteinExistence type="predicted"/>
<dbReference type="InterPro" id="IPR012156">
    <property type="entry name" value="Cold_shock_CspA"/>
</dbReference>
<keyword evidence="3" id="KW-1185">Reference proteome</keyword>
<dbReference type="Pfam" id="PF06961">
    <property type="entry name" value="DUF1294"/>
    <property type="match status" value="1"/>
</dbReference>
<gene>
    <name evidence="2" type="ORF">ACFPTP_14245</name>
</gene>
<evidence type="ECO:0000256" key="1">
    <source>
        <dbReference type="SAM" id="Phobius"/>
    </source>
</evidence>
<feature type="transmembrane region" description="Helical" evidence="1">
    <location>
        <begin position="38"/>
        <end position="57"/>
    </location>
</feature>
<sequence length="96" mass="11040">MNGLIITWIIFISIWSFIMMGYDKKQSKKRRRRVPEKTLWLFAIAGGGIGSYLGMMAFSHKTRHTEFRIGFLLLALIYIGVIIYLLGIDPFGVNRA</sequence>
<keyword evidence="1" id="KW-0812">Transmembrane</keyword>
<dbReference type="PIRSF" id="PIRSF002599">
    <property type="entry name" value="Cold_shock_A"/>
    <property type="match status" value="1"/>
</dbReference>
<protein>
    <submittedName>
        <fullName evidence="2">DUF1294 domain-containing protein</fullName>
    </submittedName>
</protein>
<dbReference type="RefSeq" id="WP_381446120.1">
    <property type="nucleotide sequence ID" value="NZ_JBHSNP010000028.1"/>
</dbReference>
<feature type="transmembrane region" description="Helical" evidence="1">
    <location>
        <begin position="6"/>
        <end position="22"/>
    </location>
</feature>
<organism evidence="2 3">
    <name type="scientific">Sporosarcina koreensis</name>
    <dbReference type="NCBI Taxonomy" id="334735"/>
    <lineage>
        <taxon>Bacteria</taxon>
        <taxon>Bacillati</taxon>
        <taxon>Bacillota</taxon>
        <taxon>Bacilli</taxon>
        <taxon>Bacillales</taxon>
        <taxon>Caryophanaceae</taxon>
        <taxon>Sporosarcina</taxon>
    </lineage>
</organism>
<accession>A0ABW0U2L6</accession>
<dbReference type="InterPro" id="IPR010718">
    <property type="entry name" value="DUF1294"/>
</dbReference>
<dbReference type="EMBL" id="JBHSNP010000028">
    <property type="protein sequence ID" value="MFC5604388.1"/>
    <property type="molecule type" value="Genomic_DNA"/>
</dbReference>
<comment type="caution">
    <text evidence="2">The sequence shown here is derived from an EMBL/GenBank/DDBJ whole genome shotgun (WGS) entry which is preliminary data.</text>
</comment>
<evidence type="ECO:0000313" key="2">
    <source>
        <dbReference type="EMBL" id="MFC5604388.1"/>
    </source>
</evidence>
<keyword evidence="1" id="KW-1133">Transmembrane helix</keyword>